<sequence length="110" mass="12196">MITKSGQRSPESEQVAAGPSDASPPPYEAAWENSLNRLQNKVTAYNDVEQQGREPTAAEAQQVADAMQHVGDSHPDPKVKGDWHRRAAKFRNGTRSTRRGAVREHRIPLL</sequence>
<dbReference type="EMBL" id="JABCKI010005902">
    <property type="protein sequence ID" value="KAG5636698.1"/>
    <property type="molecule type" value="Genomic_DNA"/>
</dbReference>
<feature type="region of interest" description="Disordered" evidence="1">
    <location>
        <begin position="1"/>
        <end position="29"/>
    </location>
</feature>
<keyword evidence="3" id="KW-1185">Reference proteome</keyword>
<reference evidence="2" key="2">
    <citation type="submission" date="2021-10" db="EMBL/GenBank/DDBJ databases">
        <title>Phylogenomics reveals ancestral predisposition of the termite-cultivated fungus Termitomyces towards a domesticated lifestyle.</title>
        <authorList>
            <person name="Auxier B."/>
            <person name="Grum-Grzhimaylo A."/>
            <person name="Cardenas M.E."/>
            <person name="Lodge J.D."/>
            <person name="Laessoe T."/>
            <person name="Pedersen O."/>
            <person name="Smith M.E."/>
            <person name="Kuyper T.W."/>
            <person name="Franco-Molano E.A."/>
            <person name="Baroni T.J."/>
            <person name="Aanen D.K."/>
        </authorList>
    </citation>
    <scope>NUCLEOTIDE SEQUENCE</scope>
    <source>
        <strain evidence="2">D49</strain>
    </source>
</reference>
<feature type="region of interest" description="Disordered" evidence="1">
    <location>
        <begin position="91"/>
        <end position="110"/>
    </location>
</feature>
<proteinExistence type="predicted"/>
<reference evidence="2" key="1">
    <citation type="submission" date="2021-02" db="EMBL/GenBank/DDBJ databases">
        <authorList>
            <person name="Nieuwenhuis M."/>
            <person name="Van De Peppel L.J.J."/>
        </authorList>
    </citation>
    <scope>NUCLEOTIDE SEQUENCE</scope>
    <source>
        <strain evidence="2">D49</strain>
    </source>
</reference>
<accession>A0A9P7FR84</accession>
<evidence type="ECO:0000256" key="1">
    <source>
        <dbReference type="SAM" id="MobiDB-lite"/>
    </source>
</evidence>
<comment type="caution">
    <text evidence="2">The sequence shown here is derived from an EMBL/GenBank/DDBJ whole genome shotgun (WGS) entry which is preliminary data.</text>
</comment>
<feature type="compositionally biased region" description="Basic and acidic residues" evidence="1">
    <location>
        <begin position="101"/>
        <end position="110"/>
    </location>
</feature>
<protein>
    <submittedName>
        <fullName evidence="2">Uncharacterized protein</fullName>
    </submittedName>
</protein>
<name>A0A9P7FR84_9AGAR</name>
<feature type="region of interest" description="Disordered" evidence="1">
    <location>
        <begin position="51"/>
        <end position="81"/>
    </location>
</feature>
<dbReference type="AlphaFoldDB" id="A0A9P7FR84"/>
<feature type="compositionally biased region" description="Basic and acidic residues" evidence="1">
    <location>
        <begin position="71"/>
        <end position="81"/>
    </location>
</feature>
<gene>
    <name evidence="2" type="ORF">H0H81_007127</name>
</gene>
<dbReference type="Proteomes" id="UP000717328">
    <property type="component" value="Unassembled WGS sequence"/>
</dbReference>
<dbReference type="OrthoDB" id="3270770at2759"/>
<organism evidence="2 3">
    <name type="scientific">Sphagnurus paluster</name>
    <dbReference type="NCBI Taxonomy" id="117069"/>
    <lineage>
        <taxon>Eukaryota</taxon>
        <taxon>Fungi</taxon>
        <taxon>Dikarya</taxon>
        <taxon>Basidiomycota</taxon>
        <taxon>Agaricomycotina</taxon>
        <taxon>Agaricomycetes</taxon>
        <taxon>Agaricomycetidae</taxon>
        <taxon>Agaricales</taxon>
        <taxon>Tricholomatineae</taxon>
        <taxon>Lyophyllaceae</taxon>
        <taxon>Sphagnurus</taxon>
    </lineage>
</organism>
<evidence type="ECO:0000313" key="3">
    <source>
        <dbReference type="Proteomes" id="UP000717328"/>
    </source>
</evidence>
<evidence type="ECO:0000313" key="2">
    <source>
        <dbReference type="EMBL" id="KAG5636698.1"/>
    </source>
</evidence>